<feature type="compositionally biased region" description="Basic and acidic residues" evidence="1">
    <location>
        <begin position="783"/>
        <end position="795"/>
    </location>
</feature>
<proteinExistence type="predicted"/>
<dbReference type="PROSITE" id="PS50011">
    <property type="entry name" value="PROTEIN_KINASE_DOM"/>
    <property type="match status" value="1"/>
</dbReference>
<feature type="compositionally biased region" description="Low complexity" evidence="1">
    <location>
        <begin position="508"/>
        <end position="549"/>
    </location>
</feature>
<dbReference type="InterPro" id="IPR000719">
    <property type="entry name" value="Prot_kinase_dom"/>
</dbReference>
<reference evidence="3" key="1">
    <citation type="submission" date="2014-11" db="EMBL/GenBank/DDBJ databases">
        <authorList>
            <person name="Otto D Thomas"/>
            <person name="Naeem Raeece"/>
        </authorList>
    </citation>
    <scope>NUCLEOTIDE SEQUENCE</scope>
</reference>
<dbReference type="VEuPathDB" id="CryptoDB:Cvel_14513"/>
<dbReference type="EMBL" id="CDMZ01000040">
    <property type="protein sequence ID" value="CEM05214.1"/>
    <property type="molecule type" value="Genomic_DNA"/>
</dbReference>
<feature type="compositionally biased region" description="Basic and acidic residues" evidence="1">
    <location>
        <begin position="632"/>
        <end position="641"/>
    </location>
</feature>
<dbReference type="AlphaFoldDB" id="A0A0G4F116"/>
<dbReference type="InterPro" id="IPR008271">
    <property type="entry name" value="Ser/Thr_kinase_AS"/>
</dbReference>
<dbReference type="GO" id="GO:0044773">
    <property type="term" value="P:mitotic DNA damage checkpoint signaling"/>
    <property type="evidence" value="ECO:0007669"/>
    <property type="project" value="TreeGrafter"/>
</dbReference>
<feature type="compositionally biased region" description="Gly residues" evidence="1">
    <location>
        <begin position="752"/>
        <end position="768"/>
    </location>
</feature>
<feature type="region of interest" description="Disordered" evidence="1">
    <location>
        <begin position="605"/>
        <end position="665"/>
    </location>
</feature>
<gene>
    <name evidence="3" type="ORF">Cvel_14513</name>
</gene>
<dbReference type="Gene3D" id="3.30.200.20">
    <property type="entry name" value="Phosphorylase Kinase, domain 1"/>
    <property type="match status" value="1"/>
</dbReference>
<organism evidence="3">
    <name type="scientific">Chromera velia CCMP2878</name>
    <dbReference type="NCBI Taxonomy" id="1169474"/>
    <lineage>
        <taxon>Eukaryota</taxon>
        <taxon>Sar</taxon>
        <taxon>Alveolata</taxon>
        <taxon>Colpodellida</taxon>
        <taxon>Chromeraceae</taxon>
        <taxon>Chromera</taxon>
    </lineage>
</organism>
<feature type="compositionally biased region" description="Polar residues" evidence="1">
    <location>
        <begin position="396"/>
        <end position="436"/>
    </location>
</feature>
<feature type="compositionally biased region" description="Low complexity" evidence="1">
    <location>
        <begin position="364"/>
        <end position="395"/>
    </location>
</feature>
<dbReference type="GO" id="GO:0005524">
    <property type="term" value="F:ATP binding"/>
    <property type="evidence" value="ECO:0007669"/>
    <property type="project" value="InterPro"/>
</dbReference>
<dbReference type="InterPro" id="IPR011009">
    <property type="entry name" value="Kinase-like_dom_sf"/>
</dbReference>
<feature type="compositionally biased region" description="Gly residues" evidence="1">
    <location>
        <begin position="497"/>
        <end position="507"/>
    </location>
</feature>
<dbReference type="PROSITE" id="PS00108">
    <property type="entry name" value="PROTEIN_KINASE_ST"/>
    <property type="match status" value="1"/>
</dbReference>
<evidence type="ECO:0000259" key="2">
    <source>
        <dbReference type="PROSITE" id="PS50011"/>
    </source>
</evidence>
<dbReference type="Pfam" id="PF00069">
    <property type="entry name" value="Pkinase"/>
    <property type="match status" value="1"/>
</dbReference>
<accession>A0A0G4F116</accession>
<sequence length="811" mass="86434">MNTSATCKRSVASFGVCGDSTNLQLSTSAESMSSFDSDQPPRSIEVIPAGKSLEDYFSLGPPLQVCKPGSTRPVLMEVVDRENGATYIAKIIKKERIPRCSGGESLWRRLLTVLLCLPEHRNVMTVDRVFETNDAYCILSEKLMGGELFNFLLTERAVPEETCKHIMRQIFRSVGHLHQNHLIHRDVKPENLVFRYARDSVRAMAGPGGQFEGLDSGALNAVQHELVLIDFDTCRMTDIEFSMYNDVTDGRRRLVGTYGYLAPEILRGQEVTLAADMWSIGVILFILMTINFDVPPLPTFPKAQDLCRRLLVWAPEHRMESCARCLEHAWLTEVPEPLLPELIRIRSGGPRYHHQPAAVHPTHHPTQMQQHTAGFSQRLSASGSSRHSQSQSPTSAAHTSSGTFPNFILNTSSKQQNQQPGHNLRTGQTNSTQASPTAGDGMMGGDPGLACSTPTSSSSGTPGGRHGGGSSRSSHHPMNFYSSASHNHSPGFHLSSGAGGGVHGGSQGLSTSSQSSPTHPRLTASRSRQRAAASLLGLSGNSSSSTQQQKGDRSSQGGWGSSHTSPGGHSHHHQSTQLQQSAGGGSSQVVQSNHPHLALISDVYHSRTPPPAEEDSDVVMEAASPTVPVPASRRERERERPLGSSAADPSGIPGPNAFHPHAHLPSGLTTFQRERNAMTQPPFQQQQQGGAAQSAAIFAHSGLGGHASAVGQQTASSAPPLSSLSSSFTGRLAGHPGASAADDRVPMTDVGDCGGSGGGGGTGSGGVGRCMSALSRILPSSPGRDRDRDSRDRDRGLLQDVGVSRFAFTLI</sequence>
<dbReference type="SMART" id="SM00220">
    <property type="entry name" value="S_TKc"/>
    <property type="match status" value="1"/>
</dbReference>
<protein>
    <recommendedName>
        <fullName evidence="2">Protein kinase domain-containing protein</fullName>
    </recommendedName>
</protein>
<dbReference type="SUPFAM" id="SSF56112">
    <property type="entry name" value="Protein kinase-like (PK-like)"/>
    <property type="match status" value="1"/>
</dbReference>
<dbReference type="GO" id="GO:0004674">
    <property type="term" value="F:protein serine/threonine kinase activity"/>
    <property type="evidence" value="ECO:0007669"/>
    <property type="project" value="TreeGrafter"/>
</dbReference>
<feature type="region of interest" description="Disordered" evidence="1">
    <location>
        <begin position="349"/>
        <end position="590"/>
    </location>
</feature>
<dbReference type="Gene3D" id="1.10.510.10">
    <property type="entry name" value="Transferase(Phosphotransferase) domain 1"/>
    <property type="match status" value="1"/>
</dbReference>
<evidence type="ECO:0000256" key="1">
    <source>
        <dbReference type="SAM" id="MobiDB-lite"/>
    </source>
</evidence>
<feature type="region of interest" description="Disordered" evidence="1">
    <location>
        <begin position="706"/>
        <end position="795"/>
    </location>
</feature>
<feature type="compositionally biased region" description="Low complexity" evidence="1">
    <location>
        <begin position="575"/>
        <end position="590"/>
    </location>
</feature>
<dbReference type="GO" id="GO:0005737">
    <property type="term" value="C:cytoplasm"/>
    <property type="evidence" value="ECO:0007669"/>
    <property type="project" value="TreeGrafter"/>
</dbReference>
<feature type="domain" description="Protein kinase" evidence="2">
    <location>
        <begin position="41"/>
        <end position="363"/>
    </location>
</feature>
<name>A0A0G4F116_9ALVE</name>
<dbReference type="PANTHER" id="PTHR44167">
    <property type="entry name" value="OVARIAN-SPECIFIC SERINE/THREONINE-PROTEIN KINASE LOK-RELATED"/>
    <property type="match status" value="1"/>
</dbReference>
<dbReference type="GO" id="GO:0005634">
    <property type="term" value="C:nucleus"/>
    <property type="evidence" value="ECO:0007669"/>
    <property type="project" value="TreeGrafter"/>
</dbReference>
<feature type="compositionally biased region" description="Low complexity" evidence="1">
    <location>
        <begin position="715"/>
        <end position="727"/>
    </location>
</feature>
<dbReference type="PANTHER" id="PTHR44167:SF24">
    <property type="entry name" value="SERINE_THREONINE-PROTEIN KINASE CHK2"/>
    <property type="match status" value="1"/>
</dbReference>
<evidence type="ECO:0000313" key="3">
    <source>
        <dbReference type="EMBL" id="CEM05214.1"/>
    </source>
</evidence>
<feature type="compositionally biased region" description="Gly residues" evidence="1">
    <location>
        <begin position="461"/>
        <end position="470"/>
    </location>
</feature>